<dbReference type="InterPro" id="IPR010488">
    <property type="entry name" value="Zeta_toxin_domain"/>
</dbReference>
<dbReference type="Gene3D" id="3.40.50.300">
    <property type="entry name" value="P-loop containing nucleotide triphosphate hydrolases"/>
    <property type="match status" value="1"/>
</dbReference>
<dbReference type="GO" id="GO:0016301">
    <property type="term" value="F:kinase activity"/>
    <property type="evidence" value="ECO:0007669"/>
    <property type="project" value="InterPro"/>
</dbReference>
<gene>
    <name evidence="6" type="ORF">GUITHDRAFT_102796</name>
</gene>
<dbReference type="GO" id="GO:0009507">
    <property type="term" value="C:chloroplast"/>
    <property type="evidence" value="ECO:0007669"/>
    <property type="project" value="UniProtKB-SubCell"/>
</dbReference>
<dbReference type="EMBL" id="JH992975">
    <property type="protein sequence ID" value="EKX51533.1"/>
    <property type="molecule type" value="Genomic_DNA"/>
</dbReference>
<keyword evidence="3" id="KW-0067">ATP-binding</keyword>
<dbReference type="Pfam" id="PF06414">
    <property type="entry name" value="Zeta_toxin"/>
    <property type="match status" value="1"/>
</dbReference>
<dbReference type="PaxDb" id="55529-EKX51533"/>
<dbReference type="RefSeq" id="XP_005838513.1">
    <property type="nucleotide sequence ID" value="XM_005838456.1"/>
</dbReference>
<dbReference type="GeneID" id="17308187"/>
<evidence type="ECO:0000313" key="7">
    <source>
        <dbReference type="EnsemblProtists" id="EKX51533"/>
    </source>
</evidence>
<protein>
    <recommendedName>
        <fullName evidence="5">Zeta toxin domain-containing protein</fullName>
    </recommendedName>
</protein>
<evidence type="ECO:0000259" key="5">
    <source>
        <dbReference type="Pfam" id="PF06414"/>
    </source>
</evidence>
<evidence type="ECO:0000256" key="2">
    <source>
        <dbReference type="ARBA" id="ARBA00022741"/>
    </source>
</evidence>
<reference evidence="8" key="2">
    <citation type="submission" date="2012-11" db="EMBL/GenBank/DDBJ databases">
        <authorList>
            <person name="Kuo A."/>
            <person name="Curtis B.A."/>
            <person name="Tanifuji G."/>
            <person name="Burki F."/>
            <person name="Gruber A."/>
            <person name="Irimia M."/>
            <person name="Maruyama S."/>
            <person name="Arias M.C."/>
            <person name="Ball S.G."/>
            <person name="Gile G.H."/>
            <person name="Hirakawa Y."/>
            <person name="Hopkins J.F."/>
            <person name="Rensing S.A."/>
            <person name="Schmutz J."/>
            <person name="Symeonidi A."/>
            <person name="Elias M."/>
            <person name="Eveleigh R.J."/>
            <person name="Herman E.K."/>
            <person name="Klute M.J."/>
            <person name="Nakayama T."/>
            <person name="Obornik M."/>
            <person name="Reyes-Prieto A."/>
            <person name="Armbrust E.V."/>
            <person name="Aves S.J."/>
            <person name="Beiko R.G."/>
            <person name="Coutinho P."/>
            <person name="Dacks J.B."/>
            <person name="Durnford D.G."/>
            <person name="Fast N.M."/>
            <person name="Green B.R."/>
            <person name="Grisdale C."/>
            <person name="Hempe F."/>
            <person name="Henrissat B."/>
            <person name="Hoppner M.P."/>
            <person name="Ishida K.-I."/>
            <person name="Kim E."/>
            <person name="Koreny L."/>
            <person name="Kroth P.G."/>
            <person name="Liu Y."/>
            <person name="Malik S.-B."/>
            <person name="Maier U.G."/>
            <person name="McRose D."/>
            <person name="Mock T."/>
            <person name="Neilson J.A."/>
            <person name="Onodera N.T."/>
            <person name="Poole A.M."/>
            <person name="Pritham E.J."/>
            <person name="Richards T.A."/>
            <person name="Rocap G."/>
            <person name="Roy S.W."/>
            <person name="Sarai C."/>
            <person name="Schaack S."/>
            <person name="Shirato S."/>
            <person name="Slamovits C.H."/>
            <person name="Spencer D.F."/>
            <person name="Suzuki S."/>
            <person name="Worden A.Z."/>
            <person name="Zauner S."/>
            <person name="Barry K."/>
            <person name="Bell C."/>
            <person name="Bharti A.K."/>
            <person name="Crow J.A."/>
            <person name="Grimwood J."/>
            <person name="Kramer R."/>
            <person name="Lindquist E."/>
            <person name="Lucas S."/>
            <person name="Salamov A."/>
            <person name="McFadden G.I."/>
            <person name="Lane C.E."/>
            <person name="Keeling P.J."/>
            <person name="Gray M.W."/>
            <person name="Grigoriev I.V."/>
            <person name="Archibald J.M."/>
        </authorList>
    </citation>
    <scope>NUCLEOTIDE SEQUENCE</scope>
    <source>
        <strain evidence="8">CCMP2712</strain>
    </source>
</reference>
<evidence type="ECO:0000313" key="8">
    <source>
        <dbReference type="Proteomes" id="UP000011087"/>
    </source>
</evidence>
<evidence type="ECO:0000256" key="1">
    <source>
        <dbReference type="ARBA" id="ARBA00004229"/>
    </source>
</evidence>
<sequence>MVYTWDGDLMPRDVEWLGSEGEFSLGDGEAPMYTEDGDEHAYHGFPWEISGGVDSWDTYDTNFIDPIADTFADRANFRIPESFDWNRTTNYNYAAPAKKENFHGVYKQVRSALDYNYHVNYIEERQRLQDEIVKYWCDSGVHSDRPWIIFTAGAMGAGKSRTISQLEASGVDSLRLMVKVDPDTVKYQLPEMKHYISRNPGPNPNKNIILAGHATHNESGFLQEVIVRKLMEGSKHLIVDGSLSNAEWYREYLTQIRTKYPHYRIGIIHVMCDREIIWERVQQRCIRTGRCISRQVVDLSVEMSPKAVEQLTPLTDFVAIARSDGDIQDKELIFTHLRNTSILDDFKKNLEGGQHPHSTNLLVSPRRTCATRHARTDAKSASLTSSLKSPRNSSQLLIRSRKACEEQHATAGPAMIMATLGGETMERMTHGVIAPITAAAW</sequence>
<feature type="compositionally biased region" description="Low complexity" evidence="4">
    <location>
        <begin position="379"/>
        <end position="389"/>
    </location>
</feature>
<feature type="domain" description="Zeta toxin" evidence="5">
    <location>
        <begin position="143"/>
        <end position="323"/>
    </location>
</feature>
<comment type="subcellular location">
    <subcellularLocation>
        <location evidence="1">Plastid</location>
        <location evidence="1">Chloroplast</location>
    </subcellularLocation>
</comment>
<dbReference type="HOGENOM" id="CLU_621801_0_0_1"/>
<dbReference type="Proteomes" id="UP000011087">
    <property type="component" value="Unassembled WGS sequence"/>
</dbReference>
<keyword evidence="2" id="KW-0547">Nucleotide-binding</keyword>
<dbReference type="OrthoDB" id="430679at2759"/>
<reference evidence="7" key="3">
    <citation type="submission" date="2016-03" db="UniProtKB">
        <authorList>
            <consortium name="EnsemblProtists"/>
        </authorList>
    </citation>
    <scope>IDENTIFICATION</scope>
</reference>
<dbReference type="KEGG" id="gtt:GUITHDRAFT_102796"/>
<dbReference type="SUPFAM" id="SSF52540">
    <property type="entry name" value="P-loop containing nucleoside triphosphate hydrolases"/>
    <property type="match status" value="1"/>
</dbReference>
<proteinExistence type="predicted"/>
<reference evidence="6 8" key="1">
    <citation type="journal article" date="2012" name="Nature">
        <title>Algal genomes reveal evolutionary mosaicism and the fate of nucleomorphs.</title>
        <authorList>
            <consortium name="DOE Joint Genome Institute"/>
            <person name="Curtis B.A."/>
            <person name="Tanifuji G."/>
            <person name="Burki F."/>
            <person name="Gruber A."/>
            <person name="Irimia M."/>
            <person name="Maruyama S."/>
            <person name="Arias M.C."/>
            <person name="Ball S.G."/>
            <person name="Gile G.H."/>
            <person name="Hirakawa Y."/>
            <person name="Hopkins J.F."/>
            <person name="Kuo A."/>
            <person name="Rensing S.A."/>
            <person name="Schmutz J."/>
            <person name="Symeonidi A."/>
            <person name="Elias M."/>
            <person name="Eveleigh R.J."/>
            <person name="Herman E.K."/>
            <person name="Klute M.J."/>
            <person name="Nakayama T."/>
            <person name="Obornik M."/>
            <person name="Reyes-Prieto A."/>
            <person name="Armbrust E.V."/>
            <person name="Aves S.J."/>
            <person name="Beiko R.G."/>
            <person name="Coutinho P."/>
            <person name="Dacks J.B."/>
            <person name="Durnford D.G."/>
            <person name="Fast N.M."/>
            <person name="Green B.R."/>
            <person name="Grisdale C.J."/>
            <person name="Hempel F."/>
            <person name="Henrissat B."/>
            <person name="Hoppner M.P."/>
            <person name="Ishida K."/>
            <person name="Kim E."/>
            <person name="Koreny L."/>
            <person name="Kroth P.G."/>
            <person name="Liu Y."/>
            <person name="Malik S.B."/>
            <person name="Maier U.G."/>
            <person name="McRose D."/>
            <person name="Mock T."/>
            <person name="Neilson J.A."/>
            <person name="Onodera N.T."/>
            <person name="Poole A.M."/>
            <person name="Pritham E.J."/>
            <person name="Richards T.A."/>
            <person name="Rocap G."/>
            <person name="Roy S.W."/>
            <person name="Sarai C."/>
            <person name="Schaack S."/>
            <person name="Shirato S."/>
            <person name="Slamovits C.H."/>
            <person name="Spencer D.F."/>
            <person name="Suzuki S."/>
            <person name="Worden A.Z."/>
            <person name="Zauner S."/>
            <person name="Barry K."/>
            <person name="Bell C."/>
            <person name="Bharti A.K."/>
            <person name="Crow J.A."/>
            <person name="Grimwood J."/>
            <person name="Kramer R."/>
            <person name="Lindquist E."/>
            <person name="Lucas S."/>
            <person name="Salamov A."/>
            <person name="McFadden G.I."/>
            <person name="Lane C.E."/>
            <person name="Keeling P.J."/>
            <person name="Gray M.W."/>
            <person name="Grigoriev I.V."/>
            <person name="Archibald J.M."/>
        </authorList>
    </citation>
    <scope>NUCLEOTIDE SEQUENCE</scope>
    <source>
        <strain evidence="6 8">CCMP2712</strain>
    </source>
</reference>
<dbReference type="eggNOG" id="ENOG502S1DY">
    <property type="taxonomic scope" value="Eukaryota"/>
</dbReference>
<dbReference type="InterPro" id="IPR027417">
    <property type="entry name" value="P-loop_NTPase"/>
</dbReference>
<evidence type="ECO:0000256" key="3">
    <source>
        <dbReference type="ARBA" id="ARBA00022840"/>
    </source>
</evidence>
<accession>L1JTX1</accession>
<feature type="region of interest" description="Disordered" evidence="4">
    <location>
        <begin position="375"/>
        <end position="395"/>
    </location>
</feature>
<organism evidence="6">
    <name type="scientific">Guillardia theta (strain CCMP2712)</name>
    <name type="common">Cryptophyte</name>
    <dbReference type="NCBI Taxonomy" id="905079"/>
    <lineage>
        <taxon>Eukaryota</taxon>
        <taxon>Cryptophyceae</taxon>
        <taxon>Pyrenomonadales</taxon>
        <taxon>Geminigeraceae</taxon>
        <taxon>Guillardia</taxon>
    </lineage>
</organism>
<keyword evidence="8" id="KW-1185">Reference proteome</keyword>
<evidence type="ECO:0000256" key="4">
    <source>
        <dbReference type="SAM" id="MobiDB-lite"/>
    </source>
</evidence>
<dbReference type="EnsemblProtists" id="EKX51533">
    <property type="protein sequence ID" value="EKX51533"/>
    <property type="gene ID" value="GUITHDRAFT_102796"/>
</dbReference>
<evidence type="ECO:0000313" key="6">
    <source>
        <dbReference type="EMBL" id="EKX51533.1"/>
    </source>
</evidence>
<dbReference type="AlphaFoldDB" id="L1JTX1"/>
<name>L1JTX1_GUITC</name>
<dbReference type="GO" id="GO:0005524">
    <property type="term" value="F:ATP binding"/>
    <property type="evidence" value="ECO:0007669"/>
    <property type="project" value="UniProtKB-KW"/>
</dbReference>